<organism evidence="5 7">
    <name type="scientific">Arctia plantaginis</name>
    <name type="common">Wood tiger moth</name>
    <name type="synonym">Phalaena plantaginis</name>
    <dbReference type="NCBI Taxonomy" id="874455"/>
    <lineage>
        <taxon>Eukaryota</taxon>
        <taxon>Metazoa</taxon>
        <taxon>Ecdysozoa</taxon>
        <taxon>Arthropoda</taxon>
        <taxon>Hexapoda</taxon>
        <taxon>Insecta</taxon>
        <taxon>Pterygota</taxon>
        <taxon>Neoptera</taxon>
        <taxon>Endopterygota</taxon>
        <taxon>Lepidoptera</taxon>
        <taxon>Glossata</taxon>
        <taxon>Ditrysia</taxon>
        <taxon>Noctuoidea</taxon>
        <taxon>Erebidae</taxon>
        <taxon>Arctiinae</taxon>
        <taxon>Arctia</taxon>
    </lineage>
</organism>
<dbReference type="SMART" id="SM00356">
    <property type="entry name" value="ZnF_C3H1"/>
    <property type="match status" value="3"/>
</dbReference>
<evidence type="ECO:0000259" key="3">
    <source>
        <dbReference type="PROSITE" id="PS50103"/>
    </source>
</evidence>
<dbReference type="InterPro" id="IPR041686">
    <property type="entry name" value="Znf-CCCH_3"/>
</dbReference>
<dbReference type="PANTHER" id="PTHR15725">
    <property type="entry name" value="ZN-FINGER, C-X8-C-X5-C-X3-H TYPE-CONTAINING"/>
    <property type="match status" value="1"/>
</dbReference>
<dbReference type="EMBL" id="CADEBC010000476">
    <property type="protein sequence ID" value="CAB3232165.1"/>
    <property type="molecule type" value="Genomic_DNA"/>
</dbReference>
<dbReference type="Proteomes" id="UP000494106">
    <property type="component" value="Unassembled WGS sequence"/>
</dbReference>
<comment type="caution">
    <text evidence="5">The sequence shown here is derived from an EMBL/GenBank/DDBJ whole genome shotgun (WGS) entry which is preliminary data.</text>
</comment>
<dbReference type="AlphaFoldDB" id="A0A8S1ATM7"/>
<evidence type="ECO:0000313" key="6">
    <source>
        <dbReference type="Proteomes" id="UP000494106"/>
    </source>
</evidence>
<gene>
    <name evidence="5" type="ORF">APLA_LOCUS13714</name>
    <name evidence="4" type="ORF">APLA_LOCUS4736</name>
</gene>
<accession>A0A8S1ATM7</accession>
<dbReference type="GO" id="GO:0008270">
    <property type="term" value="F:zinc ion binding"/>
    <property type="evidence" value="ECO:0007669"/>
    <property type="project" value="UniProtKB-KW"/>
</dbReference>
<keyword evidence="1" id="KW-0862">Zinc</keyword>
<reference evidence="6 7" key="1">
    <citation type="submission" date="2020-04" db="EMBL/GenBank/DDBJ databases">
        <authorList>
            <person name="Wallbank WR R."/>
            <person name="Pardo Diaz C."/>
            <person name="Kozak K."/>
            <person name="Martin S."/>
            <person name="Jiggins C."/>
            <person name="Moest M."/>
            <person name="Warren A I."/>
            <person name="Byers J.R.P. K."/>
            <person name="Montejo-Kovacevich G."/>
            <person name="Yen C E."/>
        </authorList>
    </citation>
    <scope>NUCLEOTIDE SEQUENCE [LARGE SCALE GENOMIC DNA]</scope>
</reference>
<sequence length="535" mass="59809">MDMQLIHKMKKGLCLSNSRPSTADITMESPRKFNDCYFYYYSTCTKGDNCVFRHEPSALGCETMCSAWQQGKCLDKRCKLRHMELRKNRKQIPCYWENQPGGCRKIHCPFMHKNPEARTDGIAPSQPPQPQSVPTSINVPEQVPEQPPMNSGVAPPVPAPQPVPLLWQQQRQAVVLDSAILGVLPGSGELLGGRRVLPPHEPAPNPYAQLPVDPLVVNFEEESDNESAPSSTPTKILSPDDAQKVARSKSQELLLLEKIQAEAAAYYRYDAPPRPPARACLAAKFDEPDFKVLSLDEIRARKKSEAIIQNKPITINLSRKRKLSTQETITTSGNKIIKVVRSNSIVYKKLDTNTPVASGHSKVDQRQSDNAVDRKRSLSDQSDICEIQEDELVDNCFEFKRIKIAQSENTSKPKLIRNRLSSCNKSGDEQTYADKVCNRDTDSDSEVQIVEINSKVDLSDSDVIDLETTRLGEPFDVVDLSEDLEESDLTVSDLDLDLSKNVPDVVASCRKQTNKMDSSESNILKDIDSLLDDDL</sequence>
<dbReference type="Gene3D" id="4.10.1000.10">
    <property type="entry name" value="Zinc finger, CCCH-type"/>
    <property type="match status" value="1"/>
</dbReference>
<proteinExistence type="predicted"/>
<feature type="region of interest" description="Disordered" evidence="2">
    <location>
        <begin position="114"/>
        <end position="155"/>
    </location>
</feature>
<feature type="region of interest" description="Disordered" evidence="2">
    <location>
        <begin position="220"/>
        <end position="243"/>
    </location>
</feature>
<dbReference type="PANTHER" id="PTHR15725:SF14">
    <property type="entry name" value="ZINC FINGER CCCH DOMAIN-CONTAINING PROTEIN 11A"/>
    <property type="match status" value="1"/>
</dbReference>
<feature type="domain" description="C3H1-type" evidence="3">
    <location>
        <begin position="30"/>
        <end position="57"/>
    </location>
</feature>
<keyword evidence="1" id="KW-0863">Zinc-finger</keyword>
<evidence type="ECO:0000256" key="1">
    <source>
        <dbReference type="PROSITE-ProRule" id="PRU00723"/>
    </source>
</evidence>
<protein>
    <recommendedName>
        <fullName evidence="3">C3H1-type domain-containing protein</fullName>
    </recommendedName>
</protein>
<feature type="zinc finger region" description="C3H1-type" evidence="1">
    <location>
        <begin position="30"/>
        <end position="57"/>
    </location>
</feature>
<feature type="region of interest" description="Disordered" evidence="2">
    <location>
        <begin position="356"/>
        <end position="375"/>
    </location>
</feature>
<dbReference type="InterPro" id="IPR000571">
    <property type="entry name" value="Znf_CCCH"/>
</dbReference>
<evidence type="ECO:0000313" key="7">
    <source>
        <dbReference type="Proteomes" id="UP000494256"/>
    </source>
</evidence>
<evidence type="ECO:0000313" key="5">
    <source>
        <dbReference type="EMBL" id="CAB3251682.1"/>
    </source>
</evidence>
<dbReference type="Pfam" id="PF15663">
    <property type="entry name" value="zf-CCCH_3"/>
    <property type="match status" value="1"/>
</dbReference>
<keyword evidence="1" id="KW-0479">Metal-binding</keyword>
<evidence type="ECO:0000256" key="2">
    <source>
        <dbReference type="SAM" id="MobiDB-lite"/>
    </source>
</evidence>
<feature type="compositionally biased region" description="Polar residues" evidence="2">
    <location>
        <begin position="226"/>
        <end position="235"/>
    </location>
</feature>
<dbReference type="PROSITE" id="PS50103">
    <property type="entry name" value="ZF_C3H1"/>
    <property type="match status" value="1"/>
</dbReference>
<name>A0A8S1ATM7_ARCPL</name>
<dbReference type="Proteomes" id="UP000494256">
    <property type="component" value="Unassembled WGS sequence"/>
</dbReference>
<dbReference type="OrthoDB" id="5395350at2759"/>
<feature type="compositionally biased region" description="Basic and acidic residues" evidence="2">
    <location>
        <begin position="361"/>
        <end position="375"/>
    </location>
</feature>
<keyword evidence="6" id="KW-1185">Reference proteome</keyword>
<evidence type="ECO:0000313" key="4">
    <source>
        <dbReference type="EMBL" id="CAB3232165.1"/>
    </source>
</evidence>
<dbReference type="EMBL" id="CADEBD010000360">
    <property type="protein sequence ID" value="CAB3251682.1"/>
    <property type="molecule type" value="Genomic_DNA"/>
</dbReference>